<dbReference type="AlphaFoldDB" id="V5GX92"/>
<dbReference type="EMBL" id="GALX01002064">
    <property type="protein sequence ID" value="JAB66402.1"/>
    <property type="molecule type" value="Transcribed_RNA"/>
</dbReference>
<dbReference type="Gene3D" id="2.60.40.60">
    <property type="entry name" value="Cadherins"/>
    <property type="match status" value="1"/>
</dbReference>
<accession>V5GX92</accession>
<sequence length="377" mass="42902">MNIANTMTNLAINSLLLVFFAGVSLADNYYSYQDSSTDLPLSADCSVNGTDIFSIPEGDALIINTTIYDNIKEITRMTLSFGRDVTYLVVDPPNRYVTLATSWYTLSVKPIDETIEISQPSHTFYYNFTLSVTCDGIDYPVESLIPIHETNTYTPVFSNEIYEYSLFSTFNEDLQRLIELNPIVANDNDISNTEVIFSIKDNEYFDLQYGGVIAGSLNKNHSARLIPKKSEFDIAQNMEFVIYVTDLGYPPRSSNASIILKPLRIKSPTFKEPYYVGDYYLNNTFIMRSQPELDITGIGKYYKMKAVITGSEYNSYYFQTNVRENGTVSIMKNNNLPELAIYKYNYLSYILNVTYTDTTFNNYVTSGCATILIELHH</sequence>
<organism evidence="2">
    <name type="scientific">Anoplophora glabripennis</name>
    <name type="common">Asian longhorn beetle</name>
    <name type="synonym">Anoplophora nobilis</name>
    <dbReference type="NCBI Taxonomy" id="217634"/>
    <lineage>
        <taxon>Eukaryota</taxon>
        <taxon>Metazoa</taxon>
        <taxon>Ecdysozoa</taxon>
        <taxon>Arthropoda</taxon>
        <taxon>Hexapoda</taxon>
        <taxon>Insecta</taxon>
        <taxon>Pterygota</taxon>
        <taxon>Neoptera</taxon>
        <taxon>Endopterygota</taxon>
        <taxon>Coleoptera</taxon>
        <taxon>Polyphaga</taxon>
        <taxon>Cucujiformia</taxon>
        <taxon>Chrysomeloidea</taxon>
        <taxon>Cerambycidae</taxon>
        <taxon>Lamiinae</taxon>
        <taxon>Lamiini</taxon>
        <taxon>Anoplophora</taxon>
    </lineage>
</organism>
<evidence type="ECO:0000256" key="1">
    <source>
        <dbReference type="SAM" id="SignalP"/>
    </source>
</evidence>
<keyword evidence="1" id="KW-0732">Signal</keyword>
<name>V5GX92_ANOGL</name>
<feature type="signal peptide" evidence="1">
    <location>
        <begin position="1"/>
        <end position="26"/>
    </location>
</feature>
<dbReference type="GO" id="GO:0005509">
    <property type="term" value="F:calcium ion binding"/>
    <property type="evidence" value="ECO:0007669"/>
    <property type="project" value="InterPro"/>
</dbReference>
<dbReference type="SUPFAM" id="SSF49313">
    <property type="entry name" value="Cadherin-like"/>
    <property type="match status" value="1"/>
</dbReference>
<reference evidence="2" key="1">
    <citation type="submission" date="2013-07" db="EMBL/GenBank/DDBJ databases">
        <title>Midgut Transcriptome Profiling of Anoplphora glabripennis, a Lignocellulose Degrading, Wood-Boring Cerambycid.</title>
        <authorList>
            <person name="Scully E.D."/>
            <person name="Hoover K."/>
            <person name="Carlson J.E."/>
            <person name="Tien M."/>
            <person name="Geib S.M."/>
        </authorList>
    </citation>
    <scope>NUCLEOTIDE SEQUENCE</scope>
</reference>
<dbReference type="InterPro" id="IPR015919">
    <property type="entry name" value="Cadherin-like_sf"/>
</dbReference>
<proteinExistence type="predicted"/>
<feature type="chain" id="PRO_5004733945" description="Cadherin domain-containing protein" evidence="1">
    <location>
        <begin position="27"/>
        <end position="377"/>
    </location>
</feature>
<dbReference type="GO" id="GO:0016020">
    <property type="term" value="C:membrane"/>
    <property type="evidence" value="ECO:0007669"/>
    <property type="project" value="InterPro"/>
</dbReference>
<protein>
    <recommendedName>
        <fullName evidence="3">Cadherin domain-containing protein</fullName>
    </recommendedName>
</protein>
<evidence type="ECO:0000313" key="2">
    <source>
        <dbReference type="EMBL" id="JAB66402.1"/>
    </source>
</evidence>
<evidence type="ECO:0008006" key="3">
    <source>
        <dbReference type="Google" id="ProtNLM"/>
    </source>
</evidence>